<feature type="compositionally biased region" description="Basic and acidic residues" evidence="1">
    <location>
        <begin position="78"/>
        <end position="102"/>
    </location>
</feature>
<organism evidence="2 3">
    <name type="scientific">Cupriavidus taiwanensis</name>
    <dbReference type="NCBI Taxonomy" id="164546"/>
    <lineage>
        <taxon>Bacteria</taxon>
        <taxon>Pseudomonadati</taxon>
        <taxon>Pseudomonadota</taxon>
        <taxon>Betaproteobacteria</taxon>
        <taxon>Burkholderiales</taxon>
        <taxon>Burkholderiaceae</taxon>
        <taxon>Cupriavidus</taxon>
    </lineage>
</organism>
<gene>
    <name evidence="2" type="ORF">CBM2587_B90207</name>
</gene>
<evidence type="ECO:0000313" key="2">
    <source>
        <dbReference type="EMBL" id="SOY67757.1"/>
    </source>
</evidence>
<feature type="compositionally biased region" description="Basic residues" evidence="1">
    <location>
        <begin position="185"/>
        <end position="197"/>
    </location>
</feature>
<feature type="region of interest" description="Disordered" evidence="1">
    <location>
        <begin position="59"/>
        <end position="198"/>
    </location>
</feature>
<reference evidence="2 3" key="1">
    <citation type="submission" date="2018-01" db="EMBL/GenBank/DDBJ databases">
        <authorList>
            <person name="Clerissi C."/>
        </authorList>
    </citation>
    <scope>NUCLEOTIDE SEQUENCE [LARGE SCALE GENOMIC DNA]</scope>
    <source>
        <strain evidence="2">Cupriavidus sp. LMG 19464</strain>
    </source>
</reference>
<comment type="caution">
    <text evidence="2">The sequence shown here is derived from an EMBL/GenBank/DDBJ whole genome shotgun (WGS) entry which is preliminary data.</text>
</comment>
<dbReference type="Proteomes" id="UP000256780">
    <property type="component" value="Chromosome CBM2587_b"/>
</dbReference>
<dbReference type="EMBL" id="OFSQ01000038">
    <property type="protein sequence ID" value="SOY67757.1"/>
    <property type="molecule type" value="Genomic_DNA"/>
</dbReference>
<proteinExistence type="predicted"/>
<feature type="compositionally biased region" description="Basic residues" evidence="1">
    <location>
        <begin position="151"/>
        <end position="176"/>
    </location>
</feature>
<evidence type="ECO:0000256" key="1">
    <source>
        <dbReference type="SAM" id="MobiDB-lite"/>
    </source>
</evidence>
<feature type="compositionally biased region" description="Basic and acidic residues" evidence="1">
    <location>
        <begin position="113"/>
        <end position="149"/>
    </location>
</feature>
<sequence length="318" mass="36653">MPSGHCKATRRGIGVALHKRAAQEKAAAGTRSPRRRGAIVQAPAAGSVRHVLAFQLPVARRRRDAKDQVPDEGMPATHLDKPRERPRHHIEVEDIDQHAEHRARQHGQAQARIQRERRQDRRQDHAQHGAQHEVDHQCRGHGADAEQRGLQHVRPHHDRRDHARGHPGVHARHHRRPEQFQHQQQRARRQPRHRCRGPVRQSPHVVVRLHVKFHSHLRLSSAGHRTKGETRPASLLSIGHRFRGSGRHAEKRLAMRTWHNARARASACFDTCPCERKRRIRDNPDAHTVHPAHTAYTGITKERDRRPPCTSPRMILYS</sequence>
<protein>
    <submittedName>
        <fullName evidence="2">Uncharacterized protein</fullName>
    </submittedName>
</protein>
<evidence type="ECO:0000313" key="3">
    <source>
        <dbReference type="Proteomes" id="UP000256780"/>
    </source>
</evidence>
<dbReference type="AlphaFoldDB" id="A0A976A837"/>
<accession>A0A976A837</accession>
<name>A0A976A837_9BURK</name>